<accession>A0A1I9Q6C0</accession>
<dbReference type="Gene3D" id="3.30.1140.32">
    <property type="entry name" value="Ribosomal protein S3, C-terminal domain"/>
    <property type="match status" value="1"/>
</dbReference>
<reference evidence="5" key="2">
    <citation type="submission" date="2016-06" db="EMBL/GenBank/DDBJ databases">
        <authorList>
            <person name="Kjaerup R.B."/>
            <person name="Dalgaard T.S."/>
            <person name="Juul-Madsen H.R."/>
        </authorList>
    </citation>
    <scope>NUCLEOTIDE SEQUENCE</scope>
    <source>
        <strain evidence="5">AP03</strain>
    </source>
</reference>
<geneLocation type="mitochondrion" evidence="5"/>
<dbReference type="Pfam" id="PF00189">
    <property type="entry name" value="Ribosomal_S3_C"/>
    <property type="match status" value="1"/>
</dbReference>
<keyword evidence="3" id="KW-0687">Ribonucleoprotein</keyword>
<dbReference type="GO" id="GO:0006412">
    <property type="term" value="P:translation"/>
    <property type="evidence" value="ECO:0007669"/>
    <property type="project" value="InterPro"/>
</dbReference>
<sequence length="300" mass="36569">MGQKIIPISLRLKNKKNWHSQWLVEKKNYSEILHFDLEVRKYIETIFNDKKQSIIKIKINKISKNLYIYIFVNNYFKRDILNKKIKIIYNLNSFLKKEYNVKLFILKTHFKLNKYQKNLRFFIKFLKKKRKKNKKLLKFLSICQIAFSIGKMNMIAKYISRTIKKKKIHRGYLNFINKILKEFYKMNSKILGYKLQVKGRLNRSKRKRKFTYQEGQIPLSTLNKNVQYTFDEFITKSGVCSIKMWFYLKDIKKKKLIRNKKIKGIFQKNLNKFSSLKNKKGKKKFINNYKKLIFKNISFN</sequence>
<dbReference type="PANTHER" id="PTHR11760">
    <property type="entry name" value="30S/40S RIBOSOMAL PROTEIN S3"/>
    <property type="match status" value="1"/>
</dbReference>
<dbReference type="GO" id="GO:0003723">
    <property type="term" value="F:RNA binding"/>
    <property type="evidence" value="ECO:0007669"/>
    <property type="project" value="InterPro"/>
</dbReference>
<feature type="domain" description="Small ribosomal subunit protein uS3 C-terminal" evidence="4">
    <location>
        <begin position="186"/>
        <end position="245"/>
    </location>
</feature>
<dbReference type="InterPro" id="IPR057258">
    <property type="entry name" value="Ribosomal_uS3"/>
</dbReference>
<dbReference type="SUPFAM" id="SSF54821">
    <property type="entry name" value="Ribosomal protein S3 C-terminal domain"/>
    <property type="match status" value="1"/>
</dbReference>
<dbReference type="InterPro" id="IPR036419">
    <property type="entry name" value="Ribosomal_S3_C_sf"/>
</dbReference>
<dbReference type="InterPro" id="IPR001351">
    <property type="entry name" value="Ribosomal_uS3_C"/>
</dbReference>
<dbReference type="SUPFAM" id="SSF54814">
    <property type="entry name" value="Prokaryotic type KH domain (KH-domain type II)"/>
    <property type="match status" value="1"/>
</dbReference>
<keyword evidence="2 5" id="KW-0689">Ribosomal protein</keyword>
<dbReference type="RefSeq" id="YP_009327217.1">
    <property type="nucleotide sequence ID" value="NC_032051.1"/>
</dbReference>
<evidence type="ECO:0000259" key="4">
    <source>
        <dbReference type="Pfam" id="PF00189"/>
    </source>
</evidence>
<reference evidence="5" key="1">
    <citation type="journal article" date="2016" name="Sci. Rep.">
        <title>Mitochondrial genomes and comparative genomics of Aphanomyces astaci and Aphanomyces invadans.</title>
        <authorList>
            <person name="Makkonen J."/>
            <person name="Vesterbacka A."/>
            <person name="Martin F."/>
            <person name="Jussila J."/>
            <person name="Dieguez-Uribeondo J."/>
            <person name="Kortet R."/>
            <person name="Kokko H."/>
        </authorList>
    </citation>
    <scope>NUCLEOTIDE SEQUENCE</scope>
    <source>
        <strain evidence="5">AP03</strain>
    </source>
</reference>
<dbReference type="InterPro" id="IPR015946">
    <property type="entry name" value="KH_dom-like_a/b"/>
</dbReference>
<protein>
    <submittedName>
        <fullName evidence="5">Ribosomal protein S3</fullName>
    </submittedName>
</protein>
<evidence type="ECO:0000256" key="3">
    <source>
        <dbReference type="ARBA" id="ARBA00023274"/>
    </source>
</evidence>
<gene>
    <name evidence="5" type="primary">rps3</name>
</gene>
<evidence type="ECO:0000313" key="5">
    <source>
        <dbReference type="EMBL" id="AOQ30608.1"/>
    </source>
</evidence>
<evidence type="ECO:0000256" key="1">
    <source>
        <dbReference type="ARBA" id="ARBA00010761"/>
    </source>
</evidence>
<dbReference type="Gene3D" id="3.30.300.20">
    <property type="match status" value="1"/>
</dbReference>
<organism evidence="5">
    <name type="scientific">Aphanomyces astaci</name>
    <name type="common">Crayfish plague agent</name>
    <dbReference type="NCBI Taxonomy" id="112090"/>
    <lineage>
        <taxon>Eukaryota</taxon>
        <taxon>Sar</taxon>
        <taxon>Stramenopiles</taxon>
        <taxon>Oomycota</taxon>
        <taxon>Saprolegniomycetes</taxon>
        <taxon>Saprolegniales</taxon>
        <taxon>Verrucalvaceae</taxon>
        <taxon>Aphanomyces</taxon>
    </lineage>
</organism>
<evidence type="ECO:0000256" key="2">
    <source>
        <dbReference type="ARBA" id="ARBA00022980"/>
    </source>
</evidence>
<keyword evidence="5" id="KW-0496">Mitochondrion</keyword>
<proteinExistence type="inferred from homology"/>
<dbReference type="PANTHER" id="PTHR11760:SF19">
    <property type="entry name" value="SMALL RIBOSOMAL SUBUNIT PROTEIN US3C"/>
    <property type="match status" value="1"/>
</dbReference>
<dbReference type="GO" id="GO:0022627">
    <property type="term" value="C:cytosolic small ribosomal subunit"/>
    <property type="evidence" value="ECO:0007669"/>
    <property type="project" value="TreeGrafter"/>
</dbReference>
<name>A0A1I9Q6C0_APHAT</name>
<dbReference type="GO" id="GO:0003735">
    <property type="term" value="F:structural constituent of ribosome"/>
    <property type="evidence" value="ECO:0007669"/>
    <property type="project" value="InterPro"/>
</dbReference>
<dbReference type="AlphaFoldDB" id="A0A1I9Q6C0"/>
<dbReference type="GeneID" id="30512545"/>
<dbReference type="EMBL" id="KX405004">
    <property type="protein sequence ID" value="AOQ30608.1"/>
    <property type="molecule type" value="Genomic_DNA"/>
</dbReference>
<dbReference type="InterPro" id="IPR009019">
    <property type="entry name" value="KH_sf_prok-type"/>
</dbReference>
<comment type="similarity">
    <text evidence="1">Belongs to the universal ribosomal protein uS3 family.</text>
</comment>